<gene>
    <name evidence="1" type="ORF">CEXT_755591</name>
</gene>
<dbReference type="AlphaFoldDB" id="A0AAV4PGI7"/>
<reference evidence="1 2" key="1">
    <citation type="submission" date="2021-06" db="EMBL/GenBank/DDBJ databases">
        <title>Caerostris extrusa draft genome.</title>
        <authorList>
            <person name="Kono N."/>
            <person name="Arakawa K."/>
        </authorList>
    </citation>
    <scope>NUCLEOTIDE SEQUENCE [LARGE SCALE GENOMIC DNA]</scope>
</reference>
<evidence type="ECO:0000313" key="1">
    <source>
        <dbReference type="EMBL" id="GIX96073.1"/>
    </source>
</evidence>
<accession>A0AAV4PGI7</accession>
<proteinExistence type="predicted"/>
<protein>
    <submittedName>
        <fullName evidence="1">Uncharacterized protein</fullName>
    </submittedName>
</protein>
<dbReference type="Proteomes" id="UP001054945">
    <property type="component" value="Unassembled WGS sequence"/>
</dbReference>
<comment type="caution">
    <text evidence="1">The sequence shown here is derived from an EMBL/GenBank/DDBJ whole genome shotgun (WGS) entry which is preliminary data.</text>
</comment>
<keyword evidence="2" id="KW-1185">Reference proteome</keyword>
<sequence length="291" mass="34574">MERQQETIIEILKCQKERVKKKSSSSTPESRNIHAVSIASLSALKTCQMSLDIWMMTARFIQKANQHSQVGSSELQKETIIERLKCQKKEYRKRVLHPRKNPETFTPPLLLHLSVLQKCQMSPDIWMMTARFIQKAKLTFTSWLSGAAERDNYRKAEMSKESVKEKFFIHQESRNVHAASIASLISVCRRVKMSLDIWMMTARFILKAKPTFTSWLSGSGRKETIIERLKCQKKESRKKVLHPRKESQRRSRRLYCFTYQRCRRRQMSLDIWMMTARFIQKGNRNRIWRNR</sequence>
<name>A0AAV4PGI7_CAEEX</name>
<organism evidence="1 2">
    <name type="scientific">Caerostris extrusa</name>
    <name type="common">Bark spider</name>
    <name type="synonym">Caerostris bankana</name>
    <dbReference type="NCBI Taxonomy" id="172846"/>
    <lineage>
        <taxon>Eukaryota</taxon>
        <taxon>Metazoa</taxon>
        <taxon>Ecdysozoa</taxon>
        <taxon>Arthropoda</taxon>
        <taxon>Chelicerata</taxon>
        <taxon>Arachnida</taxon>
        <taxon>Araneae</taxon>
        <taxon>Araneomorphae</taxon>
        <taxon>Entelegynae</taxon>
        <taxon>Araneoidea</taxon>
        <taxon>Araneidae</taxon>
        <taxon>Caerostris</taxon>
    </lineage>
</organism>
<dbReference type="EMBL" id="BPLR01004605">
    <property type="protein sequence ID" value="GIX96073.1"/>
    <property type="molecule type" value="Genomic_DNA"/>
</dbReference>
<evidence type="ECO:0000313" key="2">
    <source>
        <dbReference type="Proteomes" id="UP001054945"/>
    </source>
</evidence>